<dbReference type="Proteomes" id="UP001064933">
    <property type="component" value="Chromosome"/>
</dbReference>
<evidence type="ECO:0000313" key="3">
    <source>
        <dbReference type="Proteomes" id="UP001064933"/>
    </source>
</evidence>
<reference evidence="2" key="1">
    <citation type="submission" date="2022-10" db="EMBL/GenBank/DDBJ databases">
        <title>Characterization and whole genome sequencing of a new Roseateles species, isolated from fresh water.</title>
        <authorList>
            <person name="Guliayeva D.Y."/>
            <person name="Akhremchuk A.E."/>
            <person name="Sikolenko M.A."/>
            <person name="Valentovich L.N."/>
            <person name="Sidarenka A.V."/>
        </authorList>
    </citation>
    <scope>NUCLEOTIDE SEQUENCE</scope>
    <source>
        <strain evidence="2">BIM B-1768</strain>
    </source>
</reference>
<evidence type="ECO:0000313" key="2">
    <source>
        <dbReference type="EMBL" id="UXH78980.1"/>
    </source>
</evidence>
<protein>
    <submittedName>
        <fullName evidence="2">Uncharacterized protein</fullName>
    </submittedName>
</protein>
<proteinExistence type="predicted"/>
<name>A0ABY6B6Z0_9BURK</name>
<feature type="region of interest" description="Disordered" evidence="1">
    <location>
        <begin position="133"/>
        <end position="172"/>
    </location>
</feature>
<dbReference type="RefSeq" id="WP_261758800.1">
    <property type="nucleotide sequence ID" value="NZ_CP104562.2"/>
</dbReference>
<keyword evidence="3" id="KW-1185">Reference proteome</keyword>
<accession>A0ABY6B6Z0</accession>
<sequence length="172" mass="18151">MSGLGTVGVVNVIKAFRPAADKDSMKAFSPRSPLLPSILPAGRLARAMYRSVARAWRPGLLAGAALLSGCDQLGIEDPAKIAAAKEADSKAIGGACRNALRAIEDCYALNPKAQKAAVYEGWREMDEYMRENKLEGTRPLVANPNAGKPSEPASEADEEPANPTKSSGKTGR</sequence>
<dbReference type="EMBL" id="CP104562">
    <property type="protein sequence ID" value="UXH78980.1"/>
    <property type="molecule type" value="Genomic_DNA"/>
</dbReference>
<gene>
    <name evidence="2" type="ORF">N4261_03315</name>
</gene>
<evidence type="ECO:0000256" key="1">
    <source>
        <dbReference type="SAM" id="MobiDB-lite"/>
    </source>
</evidence>
<organism evidence="2 3">
    <name type="scientific">Roseateles amylovorans</name>
    <dbReference type="NCBI Taxonomy" id="2978473"/>
    <lineage>
        <taxon>Bacteria</taxon>
        <taxon>Pseudomonadati</taxon>
        <taxon>Pseudomonadota</taxon>
        <taxon>Betaproteobacteria</taxon>
        <taxon>Burkholderiales</taxon>
        <taxon>Sphaerotilaceae</taxon>
        <taxon>Roseateles</taxon>
    </lineage>
</organism>